<proteinExistence type="predicted"/>
<name>A0AAW0AF19_9AGAR</name>
<accession>A0AAW0AF19</accession>
<comment type="caution">
    <text evidence="2">The sequence shown here is derived from an EMBL/GenBank/DDBJ whole genome shotgun (WGS) entry which is preliminary data.</text>
</comment>
<reference evidence="2 3" key="1">
    <citation type="journal article" date="2024" name="J Genomics">
        <title>Draft genome sequencing and assembly of Favolaschia claudopus CIRM-BRFM 2984 isolated from oak limbs.</title>
        <authorList>
            <person name="Navarro D."/>
            <person name="Drula E."/>
            <person name="Chaduli D."/>
            <person name="Cazenave R."/>
            <person name="Ahrendt S."/>
            <person name="Wang J."/>
            <person name="Lipzen A."/>
            <person name="Daum C."/>
            <person name="Barry K."/>
            <person name="Grigoriev I.V."/>
            <person name="Favel A."/>
            <person name="Rosso M.N."/>
            <person name="Martin F."/>
        </authorList>
    </citation>
    <scope>NUCLEOTIDE SEQUENCE [LARGE SCALE GENOMIC DNA]</scope>
    <source>
        <strain evidence="2 3">CIRM-BRFM 2984</strain>
    </source>
</reference>
<dbReference type="CDD" id="cd21037">
    <property type="entry name" value="MLKL_NTD"/>
    <property type="match status" value="1"/>
</dbReference>
<dbReference type="InterPro" id="IPR059179">
    <property type="entry name" value="MLKL-like_MCAfunc"/>
</dbReference>
<sequence>MFTPTTLSESLSPTIAMHPEEPHSPSERRHSQIVLDSESRQSTRQDWLAGTILTLKIIATTAEVAPLPYFRSALGAVVILLETVEKMKKNRDDLLDVCASIVEMIFLVKDEVACHGEAIGTRLAGLCEEFISLLQALQTGLDRFIRKRAGIKGWLYDSLRVESVADQIGRYRYRINELRANLILAATLNTNLHVVSVRTTGMGQEDICTWESEFRRIALGDVNLLHEIDISDRAAKIKVFTARITGQPSVMTVVQYEDEKTRWKSDLEEYSRIRHPHVWQLFGFTTTPVLKALIFHDELIPLVVYRQFYRPKSDLAWVFIEGMLFQQFKSTSKYHHWPLSTTAGKTDELEATICVKPEPVRLSLAMPGIEVEIPTHGIEAALSHWHSVHYHNQVVAKATAFGLKVPFNRPNRPNIYTQDIEWTHFFAALIPIRFQRRLNFEMQENLFLGCAVADTPEDDLVSVAHIPISSELSVTGWEAEPLLRKYDPGSTAVVPNRFTFSSGSFPKLECSTLRCLVTWSLAVSEDETMDLCWLSQANMCIGDLNSVPRGCHGRFGYGLIEELLCGVALEDGFQDLLREEGTLQEAHLFLCTPRIRREGLRMGIQFPKADQFYWSLDPSAGSRLTEAECDSLGLPRLRFVFILTARLWHDYHYYAIREFFIAKGVDPYSQDVTRILGLPFAEVDASRVSILPCSSH</sequence>
<gene>
    <name evidence="2" type="ORF">R3P38DRAFT_3027882</name>
</gene>
<dbReference type="Proteomes" id="UP001362999">
    <property type="component" value="Unassembled WGS sequence"/>
</dbReference>
<keyword evidence="3" id="KW-1185">Reference proteome</keyword>
<feature type="compositionally biased region" description="Basic and acidic residues" evidence="1">
    <location>
        <begin position="18"/>
        <end position="30"/>
    </location>
</feature>
<feature type="region of interest" description="Disordered" evidence="1">
    <location>
        <begin position="1"/>
        <end position="38"/>
    </location>
</feature>
<dbReference type="AlphaFoldDB" id="A0AAW0AF19"/>
<dbReference type="EMBL" id="JAWWNJ010000070">
    <property type="protein sequence ID" value="KAK7007563.1"/>
    <property type="molecule type" value="Genomic_DNA"/>
</dbReference>
<evidence type="ECO:0000313" key="3">
    <source>
        <dbReference type="Proteomes" id="UP001362999"/>
    </source>
</evidence>
<feature type="compositionally biased region" description="Low complexity" evidence="1">
    <location>
        <begin position="1"/>
        <end position="14"/>
    </location>
</feature>
<evidence type="ECO:0008006" key="4">
    <source>
        <dbReference type="Google" id="ProtNLM"/>
    </source>
</evidence>
<protein>
    <recommendedName>
        <fullName evidence="4">Fungal N-terminal domain-containing protein</fullName>
    </recommendedName>
</protein>
<evidence type="ECO:0000256" key="1">
    <source>
        <dbReference type="SAM" id="MobiDB-lite"/>
    </source>
</evidence>
<organism evidence="2 3">
    <name type="scientific">Favolaschia claudopus</name>
    <dbReference type="NCBI Taxonomy" id="2862362"/>
    <lineage>
        <taxon>Eukaryota</taxon>
        <taxon>Fungi</taxon>
        <taxon>Dikarya</taxon>
        <taxon>Basidiomycota</taxon>
        <taxon>Agaricomycotina</taxon>
        <taxon>Agaricomycetes</taxon>
        <taxon>Agaricomycetidae</taxon>
        <taxon>Agaricales</taxon>
        <taxon>Marasmiineae</taxon>
        <taxon>Mycenaceae</taxon>
        <taxon>Favolaschia</taxon>
    </lineage>
</organism>
<evidence type="ECO:0000313" key="2">
    <source>
        <dbReference type="EMBL" id="KAK7007563.1"/>
    </source>
</evidence>